<keyword evidence="4" id="KW-0676">Redox-active center</keyword>
<gene>
    <name evidence="6" type="ORF">SAMN04487906_0067</name>
</gene>
<dbReference type="InterPro" id="IPR013766">
    <property type="entry name" value="Thioredoxin_domain"/>
</dbReference>
<dbReference type="GO" id="GO:0030313">
    <property type="term" value="C:cell envelope"/>
    <property type="evidence" value="ECO:0007669"/>
    <property type="project" value="UniProtKB-SubCell"/>
</dbReference>
<name>A0A1I6P1U9_9FLAO</name>
<evidence type="ECO:0000259" key="5">
    <source>
        <dbReference type="PROSITE" id="PS51352"/>
    </source>
</evidence>
<dbReference type="GO" id="GO:0016491">
    <property type="term" value="F:oxidoreductase activity"/>
    <property type="evidence" value="ECO:0007669"/>
    <property type="project" value="InterPro"/>
</dbReference>
<dbReference type="GO" id="GO:0016209">
    <property type="term" value="F:antioxidant activity"/>
    <property type="evidence" value="ECO:0007669"/>
    <property type="project" value="InterPro"/>
</dbReference>
<organism evidence="6 7">
    <name type="scientific">Zhouia amylolytica</name>
    <dbReference type="NCBI Taxonomy" id="376730"/>
    <lineage>
        <taxon>Bacteria</taxon>
        <taxon>Pseudomonadati</taxon>
        <taxon>Bacteroidota</taxon>
        <taxon>Flavobacteriia</taxon>
        <taxon>Flavobacteriales</taxon>
        <taxon>Flavobacteriaceae</taxon>
        <taxon>Zhouia</taxon>
    </lineage>
</organism>
<sequence length="424" mass="48388">MKLPFKLILLTLTISLFNCTPEKAKMLEIDGTVLDPDIKSILLVKPNQDLRFDSILEIPVINGRFNYEAKLEYPEAVTLMLGKAKQNGGGSFMPLFLENDAIKLTINKEEEFKNNTVEGGLFNSAYQSYKKNMEAKFFDELLPIQDSLNALWKSGEYHSKEMKVIMDQLKEEENQDELIVLYQAMDDLREKGLDKSAKGQELSDQRAAIHEKVKAFQQSYIEANPNLVSYHFLLDDLRFQKETIDIEMAEKNYELLAQANPDHPYNEIVLNMINAIKNIKIGKPFKDFSAPDLKGNMITLSNQINGKIALLDLWATWCGPCISKTRTMLPLYEEYKDKGFTILGVAGEFKNTNRLIKFLEKEKWPWLNLVELDRENAIWQKYGVDGGGGGIFLIDEQGTILAKDPTAEEVKEVLENRLGNKDVI</sequence>
<evidence type="ECO:0000256" key="4">
    <source>
        <dbReference type="ARBA" id="ARBA00023284"/>
    </source>
</evidence>
<dbReference type="InterPro" id="IPR036249">
    <property type="entry name" value="Thioredoxin-like_sf"/>
</dbReference>
<dbReference type="Pfam" id="PF14289">
    <property type="entry name" value="DUF4369"/>
    <property type="match status" value="1"/>
</dbReference>
<comment type="subcellular location">
    <subcellularLocation>
        <location evidence="1">Cell envelope</location>
    </subcellularLocation>
</comment>
<proteinExistence type="predicted"/>
<protein>
    <submittedName>
        <fullName evidence="6">Peroxiredoxin</fullName>
    </submittedName>
</protein>
<dbReference type="PANTHER" id="PTHR42852">
    <property type="entry name" value="THIOL:DISULFIDE INTERCHANGE PROTEIN DSBE"/>
    <property type="match status" value="1"/>
</dbReference>
<accession>A0A1I6P1U9</accession>
<dbReference type="GO" id="GO:0017004">
    <property type="term" value="P:cytochrome complex assembly"/>
    <property type="evidence" value="ECO:0007669"/>
    <property type="project" value="UniProtKB-KW"/>
</dbReference>
<dbReference type="PROSITE" id="PS51352">
    <property type="entry name" value="THIOREDOXIN_2"/>
    <property type="match status" value="1"/>
</dbReference>
<keyword evidence="3" id="KW-1015">Disulfide bond</keyword>
<keyword evidence="2" id="KW-0201">Cytochrome c-type biogenesis</keyword>
<dbReference type="RefSeq" id="WP_074976204.1">
    <property type="nucleotide sequence ID" value="NZ_FPAG01000001.1"/>
</dbReference>
<evidence type="ECO:0000256" key="2">
    <source>
        <dbReference type="ARBA" id="ARBA00022748"/>
    </source>
</evidence>
<dbReference type="InterPro" id="IPR025380">
    <property type="entry name" value="DUF4369"/>
</dbReference>
<dbReference type="CDD" id="cd02966">
    <property type="entry name" value="TlpA_like_family"/>
    <property type="match status" value="1"/>
</dbReference>
<dbReference type="AlphaFoldDB" id="A0A1I6P1U9"/>
<feature type="domain" description="Thioredoxin" evidence="5">
    <location>
        <begin position="279"/>
        <end position="419"/>
    </location>
</feature>
<evidence type="ECO:0000256" key="3">
    <source>
        <dbReference type="ARBA" id="ARBA00023157"/>
    </source>
</evidence>
<dbReference type="EMBL" id="FPAG01000001">
    <property type="protein sequence ID" value="SFS34058.1"/>
    <property type="molecule type" value="Genomic_DNA"/>
</dbReference>
<dbReference type="Gene3D" id="3.40.30.10">
    <property type="entry name" value="Glutaredoxin"/>
    <property type="match status" value="1"/>
</dbReference>
<dbReference type="Pfam" id="PF00578">
    <property type="entry name" value="AhpC-TSA"/>
    <property type="match status" value="1"/>
</dbReference>
<evidence type="ECO:0000313" key="7">
    <source>
        <dbReference type="Proteomes" id="UP000183209"/>
    </source>
</evidence>
<dbReference type="PANTHER" id="PTHR42852:SF6">
    <property type="entry name" value="THIOL:DISULFIDE INTERCHANGE PROTEIN DSBE"/>
    <property type="match status" value="1"/>
</dbReference>
<dbReference type="InterPro" id="IPR000866">
    <property type="entry name" value="AhpC/TSA"/>
</dbReference>
<dbReference type="InterPro" id="IPR050553">
    <property type="entry name" value="Thioredoxin_ResA/DsbE_sf"/>
</dbReference>
<evidence type="ECO:0000313" key="6">
    <source>
        <dbReference type="EMBL" id="SFS34058.1"/>
    </source>
</evidence>
<reference evidence="6 7" key="1">
    <citation type="submission" date="2016-10" db="EMBL/GenBank/DDBJ databases">
        <authorList>
            <person name="de Groot N.N."/>
        </authorList>
    </citation>
    <scope>NUCLEOTIDE SEQUENCE [LARGE SCALE GENOMIC DNA]</scope>
    <source>
        <strain evidence="6 7">CGMCC 1.6114</strain>
    </source>
</reference>
<evidence type="ECO:0000256" key="1">
    <source>
        <dbReference type="ARBA" id="ARBA00004196"/>
    </source>
</evidence>
<dbReference type="OrthoDB" id="1069091at2"/>
<dbReference type="SUPFAM" id="SSF52833">
    <property type="entry name" value="Thioredoxin-like"/>
    <property type="match status" value="1"/>
</dbReference>
<dbReference type="Proteomes" id="UP000183209">
    <property type="component" value="Unassembled WGS sequence"/>
</dbReference>